<organism evidence="1">
    <name type="scientific">Aspergillus niger</name>
    <dbReference type="NCBI Taxonomy" id="5061"/>
    <lineage>
        <taxon>Eukaryota</taxon>
        <taxon>Fungi</taxon>
        <taxon>Dikarya</taxon>
        <taxon>Ascomycota</taxon>
        <taxon>Pezizomycotina</taxon>
        <taxon>Eurotiomycetes</taxon>
        <taxon>Eurotiomycetidae</taxon>
        <taxon>Eurotiales</taxon>
        <taxon>Aspergillaceae</taxon>
        <taxon>Aspergillus</taxon>
        <taxon>Aspergillus subgen. Circumdati</taxon>
    </lineage>
</organism>
<sequence length="97" mass="10665">MNFGVWRTNLITYCPICEIEWSFNARSHGRYTSRLSGRPISDYIRTTSSGTLGSLRAKDSGFRANSHDAALEYLPVVLATFECAQGLVGADISVTES</sequence>
<dbReference type="AlphaFoldDB" id="A0AAJ8BTW2"/>
<protein>
    <submittedName>
        <fullName evidence="1">Uncharacterized protein</fullName>
    </submittedName>
</protein>
<name>A0AAJ8BTW2_ASPNG</name>
<reference evidence="1" key="2">
    <citation type="submission" date="2025-08" db="UniProtKB">
        <authorList>
            <consortium name="RefSeq"/>
        </authorList>
    </citation>
    <scope>IDENTIFICATION</scope>
</reference>
<accession>A0AAJ8BTW2</accession>
<dbReference type="KEGG" id="ang:An01g06700"/>
<proteinExistence type="predicted"/>
<dbReference type="VEuPathDB" id="FungiDB:An01g06700"/>
<gene>
    <name evidence="1" type="ORF">An01g06700</name>
</gene>
<reference evidence="1" key="1">
    <citation type="submission" date="2025-02" db="EMBL/GenBank/DDBJ databases">
        <authorList>
            <consortium name="NCBI Genome Project"/>
        </authorList>
    </citation>
    <scope>NUCLEOTIDE SEQUENCE</scope>
</reference>
<evidence type="ECO:0000313" key="1">
    <source>
        <dbReference type="RefSeq" id="XP_059603194.1"/>
    </source>
</evidence>
<dbReference type="GeneID" id="84589984"/>
<dbReference type="RefSeq" id="XP_059603194.1">
    <property type="nucleotide sequence ID" value="XM_059748867.1"/>
</dbReference>